<dbReference type="AlphaFoldDB" id="A0A4C1TLF3"/>
<name>A0A4C1TLF3_EUMVA</name>
<accession>A0A4C1TLF3</accession>
<evidence type="ECO:0000313" key="2">
    <source>
        <dbReference type="Proteomes" id="UP000299102"/>
    </source>
</evidence>
<dbReference type="EMBL" id="BGZK01000062">
    <property type="protein sequence ID" value="GBP14277.1"/>
    <property type="molecule type" value="Genomic_DNA"/>
</dbReference>
<comment type="caution">
    <text evidence="1">The sequence shown here is derived from an EMBL/GenBank/DDBJ whole genome shotgun (WGS) entry which is preliminary data.</text>
</comment>
<organism evidence="1 2">
    <name type="scientific">Eumeta variegata</name>
    <name type="common">Bagworm moth</name>
    <name type="synonym">Eumeta japonica</name>
    <dbReference type="NCBI Taxonomy" id="151549"/>
    <lineage>
        <taxon>Eukaryota</taxon>
        <taxon>Metazoa</taxon>
        <taxon>Ecdysozoa</taxon>
        <taxon>Arthropoda</taxon>
        <taxon>Hexapoda</taxon>
        <taxon>Insecta</taxon>
        <taxon>Pterygota</taxon>
        <taxon>Neoptera</taxon>
        <taxon>Endopterygota</taxon>
        <taxon>Lepidoptera</taxon>
        <taxon>Glossata</taxon>
        <taxon>Ditrysia</taxon>
        <taxon>Tineoidea</taxon>
        <taxon>Psychidae</taxon>
        <taxon>Oiketicinae</taxon>
        <taxon>Eumeta</taxon>
    </lineage>
</organism>
<gene>
    <name evidence="1" type="ORF">EVAR_7696_1</name>
</gene>
<keyword evidence="2" id="KW-1185">Reference proteome</keyword>
<evidence type="ECO:0000313" key="1">
    <source>
        <dbReference type="EMBL" id="GBP14277.1"/>
    </source>
</evidence>
<dbReference type="Proteomes" id="UP000299102">
    <property type="component" value="Unassembled WGS sequence"/>
</dbReference>
<proteinExistence type="predicted"/>
<sequence>MLAELRTLTVWASHPQERAEQRLPDQLVLYNFPKPILADLLGREVSGAGCRCVRVLNRAPFRRLRGCAKPSVTAGAPAPRTLLGLR</sequence>
<reference evidence="1 2" key="1">
    <citation type="journal article" date="2019" name="Commun. Biol.">
        <title>The bagworm genome reveals a unique fibroin gene that provides high tensile strength.</title>
        <authorList>
            <person name="Kono N."/>
            <person name="Nakamura H."/>
            <person name="Ohtoshi R."/>
            <person name="Tomita M."/>
            <person name="Numata K."/>
            <person name="Arakawa K."/>
        </authorList>
    </citation>
    <scope>NUCLEOTIDE SEQUENCE [LARGE SCALE GENOMIC DNA]</scope>
</reference>
<protein>
    <submittedName>
        <fullName evidence="1">Uncharacterized protein</fullName>
    </submittedName>
</protein>